<organism evidence="1 2">
    <name type="scientific">Ancylostoma ceylanicum</name>
    <dbReference type="NCBI Taxonomy" id="53326"/>
    <lineage>
        <taxon>Eukaryota</taxon>
        <taxon>Metazoa</taxon>
        <taxon>Ecdysozoa</taxon>
        <taxon>Nematoda</taxon>
        <taxon>Chromadorea</taxon>
        <taxon>Rhabditida</taxon>
        <taxon>Rhabditina</taxon>
        <taxon>Rhabditomorpha</taxon>
        <taxon>Strongyloidea</taxon>
        <taxon>Ancylostomatidae</taxon>
        <taxon>Ancylostomatinae</taxon>
        <taxon>Ancylostoma</taxon>
    </lineage>
</organism>
<gene>
    <name evidence="1" type="primary">Acey_s0212.g2247</name>
    <name evidence="1" type="ORF">Y032_0212g2247</name>
</gene>
<proteinExistence type="predicted"/>
<evidence type="ECO:0000313" key="1">
    <source>
        <dbReference type="EMBL" id="EYB90940.1"/>
    </source>
</evidence>
<name>A0A016SJX6_9BILA</name>
<comment type="caution">
    <text evidence="1">The sequence shown here is derived from an EMBL/GenBank/DDBJ whole genome shotgun (WGS) entry which is preliminary data.</text>
</comment>
<dbReference type="EMBL" id="JARK01001548">
    <property type="protein sequence ID" value="EYB90940.1"/>
    <property type="molecule type" value="Genomic_DNA"/>
</dbReference>
<accession>A0A016SJX6</accession>
<keyword evidence="2" id="KW-1185">Reference proteome</keyword>
<evidence type="ECO:0000313" key="2">
    <source>
        <dbReference type="Proteomes" id="UP000024635"/>
    </source>
</evidence>
<dbReference type="Proteomes" id="UP000024635">
    <property type="component" value="Unassembled WGS sequence"/>
</dbReference>
<protein>
    <submittedName>
        <fullName evidence="1">Uncharacterized protein</fullName>
    </submittedName>
</protein>
<dbReference type="AlphaFoldDB" id="A0A016SJX6"/>
<reference evidence="2" key="1">
    <citation type="journal article" date="2015" name="Nat. Genet.">
        <title>The genome and transcriptome of the zoonotic hookworm Ancylostoma ceylanicum identify infection-specific gene families.</title>
        <authorList>
            <person name="Schwarz E.M."/>
            <person name="Hu Y."/>
            <person name="Antoshechkin I."/>
            <person name="Miller M.M."/>
            <person name="Sternberg P.W."/>
            <person name="Aroian R.V."/>
        </authorList>
    </citation>
    <scope>NUCLEOTIDE SEQUENCE</scope>
    <source>
        <strain evidence="2">HY135</strain>
    </source>
</reference>
<sequence length="84" mass="9657">MLKLVLLVKRSLRFLRSPTPSEIPALSSNLLSNKTYPRICESTRFTAGYLYPVDFHMITINDLLLLHFVVTLAEKPHLRQEMSA</sequence>